<evidence type="ECO:0000256" key="4">
    <source>
        <dbReference type="ARBA" id="ARBA00022475"/>
    </source>
</evidence>
<evidence type="ECO:0000256" key="6">
    <source>
        <dbReference type="ARBA" id="ARBA00022989"/>
    </source>
</evidence>
<comment type="subcellular location">
    <subcellularLocation>
        <location evidence="1">Cell membrane</location>
        <topology evidence="1">Multi-pass membrane protein</topology>
    </subcellularLocation>
</comment>
<evidence type="ECO:0000256" key="3">
    <source>
        <dbReference type="ARBA" id="ARBA00022448"/>
    </source>
</evidence>
<reference evidence="10" key="2">
    <citation type="journal article" date="2021" name="PeerJ">
        <title>Extensive microbial diversity within the chicken gut microbiome revealed by metagenomics and culture.</title>
        <authorList>
            <person name="Gilroy R."/>
            <person name="Ravi A."/>
            <person name="Getino M."/>
            <person name="Pursley I."/>
            <person name="Horton D.L."/>
            <person name="Alikhan N.F."/>
            <person name="Baker D."/>
            <person name="Gharbi K."/>
            <person name="Hall N."/>
            <person name="Watson M."/>
            <person name="Adriaenssens E.M."/>
            <person name="Foster-Nyarko E."/>
            <person name="Jarju S."/>
            <person name="Secka A."/>
            <person name="Antonio M."/>
            <person name="Oren A."/>
            <person name="Chaudhuri R.R."/>
            <person name="La Ragione R."/>
            <person name="Hildebrand F."/>
            <person name="Pallen M.J."/>
        </authorList>
    </citation>
    <scope>NUCLEOTIDE SEQUENCE</scope>
    <source>
        <strain evidence="10">D3-1215</strain>
    </source>
</reference>
<dbReference type="Proteomes" id="UP000823637">
    <property type="component" value="Unassembled WGS sequence"/>
</dbReference>
<keyword evidence="6 8" id="KW-1133">Transmembrane helix</keyword>
<organism evidence="10 11">
    <name type="scientific">Candidatus Enterocola intestinipullorum</name>
    <dbReference type="NCBI Taxonomy" id="2840783"/>
    <lineage>
        <taxon>Bacteria</taxon>
        <taxon>Pseudomonadati</taxon>
        <taxon>Bacteroidota</taxon>
        <taxon>Bacteroidia</taxon>
        <taxon>Bacteroidales</taxon>
        <taxon>Candidatus Enterocola</taxon>
    </lineage>
</organism>
<comment type="caution">
    <text evidence="10">The sequence shown here is derived from an EMBL/GenBank/DDBJ whole genome shotgun (WGS) entry which is preliminary data.</text>
</comment>
<dbReference type="InterPro" id="IPR013525">
    <property type="entry name" value="ABC2_TM"/>
</dbReference>
<dbReference type="PROSITE" id="PS51012">
    <property type="entry name" value="ABC_TM2"/>
    <property type="match status" value="1"/>
</dbReference>
<feature type="transmembrane region" description="Helical" evidence="8">
    <location>
        <begin position="292"/>
        <end position="318"/>
    </location>
</feature>
<evidence type="ECO:0000256" key="5">
    <source>
        <dbReference type="ARBA" id="ARBA00022692"/>
    </source>
</evidence>
<name>A0A9D9HAS8_9BACT</name>
<keyword evidence="5 8" id="KW-0812">Transmembrane</keyword>
<dbReference type="PANTHER" id="PTHR30294">
    <property type="entry name" value="MEMBRANE COMPONENT OF ABC TRANSPORTER YHHJ-RELATED"/>
    <property type="match status" value="1"/>
</dbReference>
<feature type="transmembrane region" description="Helical" evidence="8">
    <location>
        <begin position="179"/>
        <end position="200"/>
    </location>
</feature>
<sequence>MTWLFLLEKEFKQFFRDPGLPKMALAFPVLMMLVFPFAVSMEIKNINLAIVDCSRSEASSLLIKTCTASGYFNLVDVGDDPAHAQWLMDKNDADAILTINPDFEKELGNGQGLAIGIKVNTVNGTKGSIGSGYLASCLSKFTADYSGGTQAGMPSGETSSAKIEVSPKYYYNLYMDYKIFMIPALIVIAITMVTGFLPALDIVGEKEQGTIEQINVTPVKRSTFILCKLIPYWLVSFFILTACLIIARLVFGFSCNGSIWNIYFFTALQIVVTAGLGLLISNYSDNAQQAMFITWFFMMIFMLVSGIFTPIASMPAWAQAITYINPMRYYNDAMRAVFLKGSTIADVWYDALGLILIGGTMVTWAILSYKKTV</sequence>
<keyword evidence="3" id="KW-0813">Transport</keyword>
<accession>A0A9D9HAS8</accession>
<dbReference type="InterPro" id="IPR047817">
    <property type="entry name" value="ABC2_TM_bact-type"/>
</dbReference>
<evidence type="ECO:0000256" key="7">
    <source>
        <dbReference type="ARBA" id="ARBA00023136"/>
    </source>
</evidence>
<proteinExistence type="inferred from homology"/>
<protein>
    <submittedName>
        <fullName evidence="10">ABC transporter permease</fullName>
    </submittedName>
</protein>
<dbReference type="GO" id="GO:0140359">
    <property type="term" value="F:ABC-type transporter activity"/>
    <property type="evidence" value="ECO:0007669"/>
    <property type="project" value="InterPro"/>
</dbReference>
<dbReference type="InterPro" id="IPR051449">
    <property type="entry name" value="ABC-2_transporter_component"/>
</dbReference>
<dbReference type="PANTHER" id="PTHR30294:SF29">
    <property type="entry name" value="MULTIDRUG ABC TRANSPORTER PERMEASE YBHS-RELATED"/>
    <property type="match status" value="1"/>
</dbReference>
<evidence type="ECO:0000256" key="2">
    <source>
        <dbReference type="ARBA" id="ARBA00007783"/>
    </source>
</evidence>
<dbReference type="AlphaFoldDB" id="A0A9D9HAS8"/>
<comment type="similarity">
    <text evidence="2">Belongs to the ABC-2 integral membrane protein family.</text>
</comment>
<dbReference type="GO" id="GO:0005886">
    <property type="term" value="C:plasma membrane"/>
    <property type="evidence" value="ECO:0007669"/>
    <property type="project" value="UniProtKB-SubCell"/>
</dbReference>
<evidence type="ECO:0000259" key="9">
    <source>
        <dbReference type="PROSITE" id="PS51012"/>
    </source>
</evidence>
<keyword evidence="7 8" id="KW-0472">Membrane</keyword>
<evidence type="ECO:0000256" key="8">
    <source>
        <dbReference type="SAM" id="Phobius"/>
    </source>
</evidence>
<keyword evidence="4" id="KW-1003">Cell membrane</keyword>
<gene>
    <name evidence="10" type="ORF">IAC32_06960</name>
</gene>
<feature type="transmembrane region" description="Helical" evidence="8">
    <location>
        <begin position="20"/>
        <end position="39"/>
    </location>
</feature>
<reference evidence="10" key="1">
    <citation type="submission" date="2020-10" db="EMBL/GenBank/DDBJ databases">
        <authorList>
            <person name="Gilroy R."/>
        </authorList>
    </citation>
    <scope>NUCLEOTIDE SEQUENCE</scope>
    <source>
        <strain evidence="10">D3-1215</strain>
    </source>
</reference>
<evidence type="ECO:0000313" key="10">
    <source>
        <dbReference type="EMBL" id="MBO8447465.1"/>
    </source>
</evidence>
<dbReference type="Gene3D" id="3.40.1710.10">
    <property type="entry name" value="abc type-2 transporter like domain"/>
    <property type="match status" value="1"/>
</dbReference>
<feature type="domain" description="ABC transmembrane type-2" evidence="9">
    <location>
        <begin position="131"/>
        <end position="372"/>
    </location>
</feature>
<feature type="transmembrane region" description="Helical" evidence="8">
    <location>
        <begin position="347"/>
        <end position="367"/>
    </location>
</feature>
<evidence type="ECO:0000313" key="11">
    <source>
        <dbReference type="Proteomes" id="UP000823637"/>
    </source>
</evidence>
<feature type="transmembrane region" description="Helical" evidence="8">
    <location>
        <begin position="230"/>
        <end position="250"/>
    </location>
</feature>
<dbReference type="Pfam" id="PF12698">
    <property type="entry name" value="ABC2_membrane_3"/>
    <property type="match status" value="1"/>
</dbReference>
<feature type="transmembrane region" description="Helical" evidence="8">
    <location>
        <begin position="262"/>
        <end position="280"/>
    </location>
</feature>
<evidence type="ECO:0000256" key="1">
    <source>
        <dbReference type="ARBA" id="ARBA00004651"/>
    </source>
</evidence>
<dbReference type="EMBL" id="JADIMR010000103">
    <property type="protein sequence ID" value="MBO8447465.1"/>
    <property type="molecule type" value="Genomic_DNA"/>
</dbReference>